<keyword evidence="1" id="KW-1133">Transmembrane helix</keyword>
<evidence type="ECO:0008006" key="5">
    <source>
        <dbReference type="Google" id="ProtNLM"/>
    </source>
</evidence>
<gene>
    <name evidence="3" type="ORF">NQF89_08520</name>
</gene>
<proteinExistence type="predicted"/>
<feature type="transmembrane region" description="Helical" evidence="1">
    <location>
        <begin position="47"/>
        <end position="65"/>
    </location>
</feature>
<evidence type="ECO:0000313" key="3">
    <source>
        <dbReference type="EMBL" id="MCX5620462.1"/>
    </source>
</evidence>
<evidence type="ECO:0000256" key="2">
    <source>
        <dbReference type="SAM" id="SignalP"/>
    </source>
</evidence>
<evidence type="ECO:0000313" key="4">
    <source>
        <dbReference type="Proteomes" id="UP001165575"/>
    </source>
</evidence>
<keyword evidence="2" id="KW-0732">Signal</keyword>
<keyword evidence="1" id="KW-0812">Transmembrane</keyword>
<comment type="caution">
    <text evidence="3">The sequence shown here is derived from an EMBL/GenBank/DDBJ whole genome shotgun (WGS) entry which is preliminary data.</text>
</comment>
<keyword evidence="4" id="KW-1185">Reference proteome</keyword>
<dbReference type="RefSeq" id="WP_155573162.1">
    <property type="nucleotide sequence ID" value="NZ_JANIDX010000009.1"/>
</dbReference>
<feature type="chain" id="PRO_5047176266" description="Peptidylprolyl isomerase" evidence="2">
    <location>
        <begin position="32"/>
        <end position="112"/>
    </location>
</feature>
<dbReference type="Proteomes" id="UP001165575">
    <property type="component" value="Unassembled WGS sequence"/>
</dbReference>
<feature type="signal peptide" evidence="2">
    <location>
        <begin position="1"/>
        <end position="31"/>
    </location>
</feature>
<name>A0ABT3WRW8_9PROT</name>
<protein>
    <recommendedName>
        <fullName evidence="5">Peptidylprolyl isomerase</fullName>
    </recommendedName>
</protein>
<evidence type="ECO:0000256" key="1">
    <source>
        <dbReference type="SAM" id="Phobius"/>
    </source>
</evidence>
<keyword evidence="1" id="KW-0472">Membrane</keyword>
<reference evidence="3 4" key="1">
    <citation type="submission" date="2022-07" db="EMBL/GenBank/DDBJ databases">
        <title>Bombella genomes.</title>
        <authorList>
            <person name="Harer L."/>
            <person name="Styblova S."/>
            <person name="Ehrmann M."/>
        </authorList>
    </citation>
    <scope>NUCLEOTIDE SEQUENCE [LARGE SCALE GENOMIC DNA]</scope>
    <source>
        <strain evidence="3 4">TMW 2.2556</strain>
    </source>
</reference>
<organism evidence="3 4">
    <name type="scientific">Bombella pollinis</name>
    <dbReference type="NCBI Taxonomy" id="2967337"/>
    <lineage>
        <taxon>Bacteria</taxon>
        <taxon>Pseudomonadati</taxon>
        <taxon>Pseudomonadota</taxon>
        <taxon>Alphaproteobacteria</taxon>
        <taxon>Acetobacterales</taxon>
        <taxon>Acetobacteraceae</taxon>
        <taxon>Bombella</taxon>
    </lineage>
</organism>
<accession>A0ABT3WRW8</accession>
<sequence length="112" mass="12424">MSRFLPSLMLKRGVMLSVALFASSLIGVGHADDAPFGVPISPNAHLYSYFVINGMARGAFMLGKLRQKDMSTLIQIDEATRKAVLHNMNAQTIRSDFQADQVLARYLELIPR</sequence>
<dbReference type="EMBL" id="JANIDX010000009">
    <property type="protein sequence ID" value="MCX5620462.1"/>
    <property type="molecule type" value="Genomic_DNA"/>
</dbReference>